<evidence type="ECO:0000256" key="7">
    <source>
        <dbReference type="ARBA" id="ARBA00029321"/>
    </source>
</evidence>
<name>A0A517MKH1_9BACT</name>
<dbReference type="EMBL" id="CP036262">
    <property type="protein sequence ID" value="QDS95340.1"/>
    <property type="molecule type" value="Genomic_DNA"/>
</dbReference>
<evidence type="ECO:0000256" key="8">
    <source>
        <dbReference type="RuleBase" id="RU000612"/>
    </source>
</evidence>
<dbReference type="UniPathway" id="UPA00109">
    <property type="reaction ID" value="UER00181"/>
</dbReference>
<dbReference type="PANTHER" id="PTHR11469:SF1">
    <property type="entry name" value="GLUCOSE-6-PHOSPHATE ISOMERASE"/>
    <property type="match status" value="1"/>
</dbReference>
<sequence length="472" mass="51548">MALLQFDPSGALNPEYGITESQLSQCLESLLPLRQEMVDVDPQQYASGNIPSEKQPLDARFFWLPEEQLAAYEKHRDASELGRIFNVANGMHDRLDAVVTLGIGGSYMGARAMMEACCDPYHNELSRGRRGSKPRMYFEGNNVDNDASSALLQRLAAGSCEDTAVSDRWGICVISKSGGTMETAVAFRQFLAALEKSLDKDAASQLSDFVFPVTGESGKLHDLATQIGCPEIFAVPDGVGGRFSVLSAVGLLPAAILGLDCMQLLAGAVEMNEHFKNAAPEDNVVLKYVATNHLLEKHRGCNIRVMSVWSKALESVGMWYDQLLAESNGKEGKGATPLTTVNTRDLHSRHQQHQQGHADKVFNNVIVKNYRTDPLTVGHSDRNQDGLNDLADKTLPQLMDAAIKGTNEALHADGRPTTDIVLPTIDTHVLGQLFQMLMIATVIEGRLLGINPYGQPGVEQYKKNMNKNLGRA</sequence>
<dbReference type="CDD" id="cd05015">
    <property type="entry name" value="SIS_PGI_1"/>
    <property type="match status" value="1"/>
</dbReference>
<dbReference type="EC" id="5.3.1.9" evidence="3 8"/>
<dbReference type="GO" id="GO:0048029">
    <property type="term" value="F:monosaccharide binding"/>
    <property type="evidence" value="ECO:0007669"/>
    <property type="project" value="TreeGrafter"/>
</dbReference>
<evidence type="ECO:0000256" key="4">
    <source>
        <dbReference type="ARBA" id="ARBA00022432"/>
    </source>
</evidence>
<comment type="pathway">
    <text evidence="1 8">Carbohydrate degradation; glycolysis; D-glyceraldehyde 3-phosphate and glycerone phosphate from D-glucose: step 2/4.</text>
</comment>
<comment type="similarity">
    <text evidence="2 8">Belongs to the GPI family.</text>
</comment>
<dbReference type="GO" id="GO:0006094">
    <property type="term" value="P:gluconeogenesis"/>
    <property type="evidence" value="ECO:0007669"/>
    <property type="project" value="UniProtKB-KW"/>
</dbReference>
<keyword evidence="4 8" id="KW-0312">Gluconeogenesis</keyword>
<dbReference type="GO" id="GO:0004347">
    <property type="term" value="F:glucose-6-phosphate isomerase activity"/>
    <property type="evidence" value="ECO:0007669"/>
    <property type="project" value="UniProtKB-EC"/>
</dbReference>
<dbReference type="Gene3D" id="3.40.50.10490">
    <property type="entry name" value="Glucose-6-phosphate isomerase like protein, domain 1"/>
    <property type="match status" value="2"/>
</dbReference>
<keyword evidence="5 8" id="KW-0324">Glycolysis</keyword>
<dbReference type="PROSITE" id="PS51463">
    <property type="entry name" value="P_GLUCOSE_ISOMERASE_3"/>
    <property type="match status" value="1"/>
</dbReference>
<accession>A0A517MKH1</accession>
<evidence type="ECO:0000313" key="9">
    <source>
        <dbReference type="EMBL" id="QDS95340.1"/>
    </source>
</evidence>
<dbReference type="InterPro" id="IPR035476">
    <property type="entry name" value="SIS_PGI_1"/>
</dbReference>
<organism evidence="9 10">
    <name type="scientific">Roseimaritima multifibrata</name>
    <dbReference type="NCBI Taxonomy" id="1930274"/>
    <lineage>
        <taxon>Bacteria</taxon>
        <taxon>Pseudomonadati</taxon>
        <taxon>Planctomycetota</taxon>
        <taxon>Planctomycetia</taxon>
        <taxon>Pirellulales</taxon>
        <taxon>Pirellulaceae</taxon>
        <taxon>Roseimaritima</taxon>
    </lineage>
</organism>
<dbReference type="Pfam" id="PF00342">
    <property type="entry name" value="PGI"/>
    <property type="match status" value="2"/>
</dbReference>
<dbReference type="OrthoDB" id="140919at2"/>
<keyword evidence="6 8" id="KW-0413">Isomerase</keyword>
<evidence type="ECO:0000313" key="10">
    <source>
        <dbReference type="Proteomes" id="UP000320672"/>
    </source>
</evidence>
<comment type="catalytic activity">
    <reaction evidence="7 8">
        <text>alpha-D-glucose 6-phosphate = beta-D-fructose 6-phosphate</text>
        <dbReference type="Rhea" id="RHEA:11816"/>
        <dbReference type="ChEBI" id="CHEBI:57634"/>
        <dbReference type="ChEBI" id="CHEBI:58225"/>
        <dbReference type="EC" id="5.3.1.9"/>
    </reaction>
</comment>
<dbReference type="GO" id="GO:0051156">
    <property type="term" value="P:glucose 6-phosphate metabolic process"/>
    <property type="evidence" value="ECO:0007669"/>
    <property type="project" value="TreeGrafter"/>
</dbReference>
<proteinExistence type="inferred from homology"/>
<dbReference type="GO" id="GO:0005829">
    <property type="term" value="C:cytosol"/>
    <property type="evidence" value="ECO:0007669"/>
    <property type="project" value="TreeGrafter"/>
</dbReference>
<dbReference type="PRINTS" id="PR00662">
    <property type="entry name" value="G6PISOMERASE"/>
</dbReference>
<dbReference type="AlphaFoldDB" id="A0A517MKH1"/>
<protein>
    <recommendedName>
        <fullName evidence="3 8">Glucose-6-phosphate isomerase</fullName>
        <ecNumber evidence="3 8">5.3.1.9</ecNumber>
    </recommendedName>
</protein>
<keyword evidence="10" id="KW-1185">Reference proteome</keyword>
<dbReference type="Proteomes" id="UP000320672">
    <property type="component" value="Chromosome"/>
</dbReference>
<evidence type="ECO:0000256" key="6">
    <source>
        <dbReference type="ARBA" id="ARBA00023235"/>
    </source>
</evidence>
<dbReference type="GO" id="GO:0097367">
    <property type="term" value="F:carbohydrate derivative binding"/>
    <property type="evidence" value="ECO:0007669"/>
    <property type="project" value="InterPro"/>
</dbReference>
<evidence type="ECO:0000256" key="1">
    <source>
        <dbReference type="ARBA" id="ARBA00004926"/>
    </source>
</evidence>
<dbReference type="CDD" id="cd05016">
    <property type="entry name" value="SIS_PGI_2"/>
    <property type="match status" value="1"/>
</dbReference>
<dbReference type="InterPro" id="IPR046348">
    <property type="entry name" value="SIS_dom_sf"/>
</dbReference>
<dbReference type="InterPro" id="IPR018189">
    <property type="entry name" value="Phosphoglucose_isomerase_CS"/>
</dbReference>
<dbReference type="PANTHER" id="PTHR11469">
    <property type="entry name" value="GLUCOSE-6-PHOSPHATE ISOMERASE"/>
    <property type="match status" value="1"/>
</dbReference>
<dbReference type="SUPFAM" id="SSF53697">
    <property type="entry name" value="SIS domain"/>
    <property type="match status" value="1"/>
</dbReference>
<dbReference type="InterPro" id="IPR001672">
    <property type="entry name" value="G6P_Isomerase"/>
</dbReference>
<dbReference type="PROSITE" id="PS00765">
    <property type="entry name" value="P_GLUCOSE_ISOMERASE_1"/>
    <property type="match status" value="1"/>
</dbReference>
<evidence type="ECO:0000256" key="3">
    <source>
        <dbReference type="ARBA" id="ARBA00011952"/>
    </source>
</evidence>
<evidence type="ECO:0000256" key="2">
    <source>
        <dbReference type="ARBA" id="ARBA00006604"/>
    </source>
</evidence>
<dbReference type="RefSeq" id="WP_145353417.1">
    <property type="nucleotide sequence ID" value="NZ_CP036262.1"/>
</dbReference>
<evidence type="ECO:0000256" key="5">
    <source>
        <dbReference type="ARBA" id="ARBA00023152"/>
    </source>
</evidence>
<dbReference type="GO" id="GO:0006096">
    <property type="term" value="P:glycolytic process"/>
    <property type="evidence" value="ECO:0007669"/>
    <property type="project" value="UniProtKB-UniPathway"/>
</dbReference>
<dbReference type="InterPro" id="IPR035482">
    <property type="entry name" value="SIS_PGI_2"/>
</dbReference>
<dbReference type="KEGG" id="rml:FF011L_41340"/>
<gene>
    <name evidence="9" type="primary">pgi</name>
    <name evidence="9" type="ORF">FF011L_41340</name>
</gene>
<reference evidence="9 10" key="1">
    <citation type="submission" date="2019-02" db="EMBL/GenBank/DDBJ databases">
        <title>Deep-cultivation of Planctomycetes and their phenomic and genomic characterization uncovers novel biology.</title>
        <authorList>
            <person name="Wiegand S."/>
            <person name="Jogler M."/>
            <person name="Boedeker C."/>
            <person name="Pinto D."/>
            <person name="Vollmers J."/>
            <person name="Rivas-Marin E."/>
            <person name="Kohn T."/>
            <person name="Peeters S.H."/>
            <person name="Heuer A."/>
            <person name="Rast P."/>
            <person name="Oberbeckmann S."/>
            <person name="Bunk B."/>
            <person name="Jeske O."/>
            <person name="Meyerdierks A."/>
            <person name="Storesund J.E."/>
            <person name="Kallscheuer N."/>
            <person name="Luecker S."/>
            <person name="Lage O.M."/>
            <person name="Pohl T."/>
            <person name="Merkel B.J."/>
            <person name="Hornburger P."/>
            <person name="Mueller R.-W."/>
            <person name="Bruemmer F."/>
            <person name="Labrenz M."/>
            <person name="Spormann A.M."/>
            <person name="Op den Camp H."/>
            <person name="Overmann J."/>
            <person name="Amann R."/>
            <person name="Jetten M.S.M."/>
            <person name="Mascher T."/>
            <person name="Medema M.H."/>
            <person name="Devos D.P."/>
            <person name="Kaster A.-K."/>
            <person name="Ovreas L."/>
            <person name="Rohde M."/>
            <person name="Galperin M.Y."/>
            <person name="Jogler C."/>
        </authorList>
    </citation>
    <scope>NUCLEOTIDE SEQUENCE [LARGE SCALE GENOMIC DNA]</scope>
    <source>
        <strain evidence="9 10">FF011L</strain>
    </source>
</reference>